<dbReference type="RefSeq" id="WP_045800679.1">
    <property type="nucleotide sequence ID" value="NZ_CP011071.1"/>
</dbReference>
<dbReference type="InterPro" id="IPR025698">
    <property type="entry name" value="2TM_dom"/>
</dbReference>
<keyword evidence="4" id="KW-1185">Reference proteome</keyword>
<name>A0A0D5YNM5_9FLAO</name>
<feature type="transmembrane region" description="Helical" evidence="1">
    <location>
        <begin position="58"/>
        <end position="80"/>
    </location>
</feature>
<dbReference type="HOGENOM" id="CLU_173284_0_0_10"/>
<protein>
    <recommendedName>
        <fullName evidence="2">2TM domain-containing protein</fullName>
    </recommendedName>
</protein>
<feature type="transmembrane region" description="Helical" evidence="1">
    <location>
        <begin position="21"/>
        <end position="38"/>
    </location>
</feature>
<proteinExistence type="predicted"/>
<dbReference type="Pfam" id="PF13239">
    <property type="entry name" value="2TM"/>
    <property type="match status" value="1"/>
</dbReference>
<dbReference type="AlphaFoldDB" id="A0A0D5YNM5"/>
<dbReference type="OrthoDB" id="1495672at2"/>
<dbReference type="EMBL" id="CP011071">
    <property type="protein sequence ID" value="AKA33822.1"/>
    <property type="molecule type" value="Genomic_DNA"/>
</dbReference>
<organism evidence="3 4">
    <name type="scientific">Flagellimonas lutaonensis</name>
    <dbReference type="NCBI Taxonomy" id="516051"/>
    <lineage>
        <taxon>Bacteria</taxon>
        <taxon>Pseudomonadati</taxon>
        <taxon>Bacteroidota</taxon>
        <taxon>Flavobacteriia</taxon>
        <taxon>Flavobacteriales</taxon>
        <taxon>Flavobacteriaceae</taxon>
        <taxon>Flagellimonas</taxon>
    </lineage>
</organism>
<evidence type="ECO:0000259" key="2">
    <source>
        <dbReference type="Pfam" id="PF13239"/>
    </source>
</evidence>
<evidence type="ECO:0000313" key="3">
    <source>
        <dbReference type="EMBL" id="AKA33822.1"/>
    </source>
</evidence>
<sequence>MENSVEKYERATKRVKELKGFYNHIKIFVVFNGFLYVVRSGFLHQFLADDFPIRPEYFAWVHTNLLIWGLILVAHALITYRNKFSFYKKWEARQIQKYMEKEEQENKKYR</sequence>
<accession>A0A0D5YNM5</accession>
<keyword evidence="1" id="KW-1133">Transmembrane helix</keyword>
<keyword evidence="1" id="KW-0472">Membrane</keyword>
<dbReference type="Proteomes" id="UP000032726">
    <property type="component" value="Chromosome"/>
</dbReference>
<evidence type="ECO:0000256" key="1">
    <source>
        <dbReference type="SAM" id="Phobius"/>
    </source>
</evidence>
<evidence type="ECO:0000313" key="4">
    <source>
        <dbReference type="Proteomes" id="UP000032726"/>
    </source>
</evidence>
<gene>
    <name evidence="3" type="ORF">VC82_130</name>
</gene>
<dbReference type="STRING" id="516051.VC82_130"/>
<feature type="domain" description="2TM" evidence="2">
    <location>
        <begin position="9"/>
        <end position="100"/>
    </location>
</feature>
<reference evidence="3 4" key="1">
    <citation type="submission" date="2015-03" db="EMBL/GenBank/DDBJ databases">
        <title>Complete genome sequence of Muricauda lutaonensis CC-HSB-11T, isolated from a coastal hot spring.</title>
        <authorList>
            <person name="Kim K.M."/>
        </authorList>
    </citation>
    <scope>NUCLEOTIDE SEQUENCE [LARGE SCALE GENOMIC DNA]</scope>
    <source>
        <strain evidence="3 4">CC-HSB-11</strain>
    </source>
</reference>
<dbReference type="KEGG" id="mlt:VC82_130"/>
<keyword evidence="1" id="KW-0812">Transmembrane</keyword>